<evidence type="ECO:0000256" key="5">
    <source>
        <dbReference type="ARBA" id="ARBA00022490"/>
    </source>
</evidence>
<dbReference type="PANTHER" id="PTHR10937">
    <property type="entry name" value="GLUCOSAMINE--FRUCTOSE-6-PHOSPHATE AMINOTRANSFERASE, ISOMERIZING"/>
    <property type="match status" value="1"/>
</dbReference>
<evidence type="ECO:0000256" key="10">
    <source>
        <dbReference type="HAMAP-Rule" id="MF_00164"/>
    </source>
</evidence>
<dbReference type="GO" id="GO:0005829">
    <property type="term" value="C:cytosol"/>
    <property type="evidence" value="ECO:0007669"/>
    <property type="project" value="TreeGrafter"/>
</dbReference>
<keyword evidence="7 10" id="KW-0808">Transferase</keyword>
<dbReference type="Pfam" id="PF01380">
    <property type="entry name" value="SIS"/>
    <property type="match status" value="2"/>
</dbReference>
<dbReference type="InterPro" id="IPR046348">
    <property type="entry name" value="SIS_dom_sf"/>
</dbReference>
<dbReference type="PROSITE" id="PS51278">
    <property type="entry name" value="GATASE_TYPE_2"/>
    <property type="match status" value="1"/>
</dbReference>
<gene>
    <name evidence="10" type="primary">glmS</name>
</gene>
<dbReference type="GO" id="GO:0016853">
    <property type="term" value="F:isomerase activity"/>
    <property type="evidence" value="ECO:0007669"/>
    <property type="project" value="UniProtKB-KW"/>
</dbReference>
<dbReference type="InterPro" id="IPR035490">
    <property type="entry name" value="GlmS/FrlB_SIS"/>
</dbReference>
<dbReference type="GO" id="GO:0006487">
    <property type="term" value="P:protein N-linked glycosylation"/>
    <property type="evidence" value="ECO:0007669"/>
    <property type="project" value="TreeGrafter"/>
</dbReference>
<feature type="domain" description="SIS" evidence="13">
    <location>
        <begin position="292"/>
        <end position="431"/>
    </location>
</feature>
<dbReference type="FunFam" id="3.40.50.10490:FF:000001">
    <property type="entry name" value="Glutamine--fructose-6-phosphate aminotransferase [isomerizing]"/>
    <property type="match status" value="1"/>
</dbReference>
<comment type="subunit">
    <text evidence="10">Homodimer.</text>
</comment>
<evidence type="ECO:0000256" key="11">
    <source>
        <dbReference type="SAM" id="Phobius"/>
    </source>
</evidence>
<dbReference type="InterPro" id="IPR029055">
    <property type="entry name" value="Ntn_hydrolases_N"/>
</dbReference>
<dbReference type="InterPro" id="IPR005855">
    <property type="entry name" value="GFAT"/>
</dbReference>
<dbReference type="Gene3D" id="3.40.50.10490">
    <property type="entry name" value="Glucose-6-phosphate isomerase like protein, domain 1"/>
    <property type="match status" value="2"/>
</dbReference>
<keyword evidence="14" id="KW-0413">Isomerase</keyword>
<dbReference type="CDD" id="cd05009">
    <property type="entry name" value="SIS_GlmS_GlmD_2"/>
    <property type="match status" value="1"/>
</dbReference>
<dbReference type="PANTHER" id="PTHR10937:SF0">
    <property type="entry name" value="GLUTAMINE--FRUCTOSE-6-PHOSPHATE TRANSAMINASE (ISOMERIZING)"/>
    <property type="match status" value="1"/>
</dbReference>
<evidence type="ECO:0000256" key="6">
    <source>
        <dbReference type="ARBA" id="ARBA00022576"/>
    </source>
</evidence>
<organism evidence="14">
    <name type="scientific">uncultured Fidelibacterota bacterium HF0010_18O13</name>
    <dbReference type="NCBI Taxonomy" id="710789"/>
    <lineage>
        <taxon>Bacteria</taxon>
        <taxon>Pseudomonadati</taxon>
        <taxon>Fidelibacterota</taxon>
        <taxon>environmental samples</taxon>
    </lineage>
</organism>
<dbReference type="NCBIfam" id="TIGR01135">
    <property type="entry name" value="glmS"/>
    <property type="match status" value="1"/>
</dbReference>
<keyword evidence="11" id="KW-0472">Membrane</keyword>
<feature type="domain" description="SIS" evidence="13">
    <location>
        <begin position="463"/>
        <end position="604"/>
    </location>
</feature>
<evidence type="ECO:0000313" key="14">
    <source>
        <dbReference type="EMBL" id="ADI16928.1"/>
    </source>
</evidence>
<dbReference type="InterPro" id="IPR035466">
    <property type="entry name" value="GlmS/AgaS_SIS"/>
</dbReference>
<comment type="function">
    <text evidence="10">Catalyzes the first step in hexosamine metabolism, converting fructose-6P into glucosamine-6P using glutamine as a nitrogen source.</text>
</comment>
<comment type="catalytic activity">
    <reaction evidence="1 10">
        <text>D-fructose 6-phosphate + L-glutamine = D-glucosamine 6-phosphate + L-glutamate</text>
        <dbReference type="Rhea" id="RHEA:13237"/>
        <dbReference type="ChEBI" id="CHEBI:29985"/>
        <dbReference type="ChEBI" id="CHEBI:58359"/>
        <dbReference type="ChEBI" id="CHEBI:58725"/>
        <dbReference type="ChEBI" id="CHEBI:61527"/>
        <dbReference type="EC" id="2.6.1.16"/>
    </reaction>
</comment>
<keyword evidence="11" id="KW-1133">Transmembrane helix</keyword>
<dbReference type="Pfam" id="PF13522">
    <property type="entry name" value="GATase_6"/>
    <property type="match status" value="1"/>
</dbReference>
<reference evidence="14" key="1">
    <citation type="journal article" date="2011" name="Environ. Microbiol.">
        <title>Time-series analyses of Monterey Bay coastal microbial picoplankton using a 'genome proxy' microarray.</title>
        <authorList>
            <person name="Rich V.I."/>
            <person name="Pham V.D."/>
            <person name="Eppley J."/>
            <person name="Shi Y."/>
            <person name="DeLong E.F."/>
        </authorList>
    </citation>
    <scope>NUCLEOTIDE SEQUENCE</scope>
</reference>
<feature type="transmembrane region" description="Helical" evidence="11">
    <location>
        <begin position="575"/>
        <end position="595"/>
    </location>
</feature>
<dbReference type="InterPro" id="IPR017932">
    <property type="entry name" value="GATase_2_dom"/>
</dbReference>
<feature type="domain" description="Glutamine amidotransferase type-2" evidence="12">
    <location>
        <begin position="2"/>
        <end position="224"/>
    </location>
</feature>
<evidence type="ECO:0000256" key="2">
    <source>
        <dbReference type="ARBA" id="ARBA00004496"/>
    </source>
</evidence>
<dbReference type="FunFam" id="3.60.20.10:FF:000006">
    <property type="entry name" value="Glutamine--fructose-6-phosphate aminotransferase [isomerizing]"/>
    <property type="match status" value="1"/>
</dbReference>
<feature type="active site" description="Nucleophile; for GATase activity" evidence="10">
    <location>
        <position position="2"/>
    </location>
</feature>
<protein>
    <recommendedName>
        <fullName evidence="4 10">Glutamine--fructose-6-phosphate aminotransferase [isomerizing]</fullName>
        <ecNumber evidence="3 10">2.6.1.16</ecNumber>
    </recommendedName>
    <alternativeName>
        <fullName evidence="10">D-fructose-6-phosphate amidotransferase</fullName>
    </alternativeName>
    <alternativeName>
        <fullName evidence="10">GFAT</fullName>
    </alternativeName>
    <alternativeName>
        <fullName evidence="10">Glucosamine-6-phosphate synthase</fullName>
    </alternativeName>
    <alternativeName>
        <fullName evidence="10">Hexosephosphate aminotransferase</fullName>
    </alternativeName>
    <alternativeName>
        <fullName evidence="10">L-glutamine--D-fructose-6-phosphate amidotransferase</fullName>
    </alternativeName>
</protein>
<dbReference type="EC" id="2.6.1.16" evidence="3 10"/>
<keyword evidence="6 10" id="KW-0032">Aminotransferase</keyword>
<dbReference type="HAMAP" id="MF_00164">
    <property type="entry name" value="GlmS"/>
    <property type="match status" value="1"/>
</dbReference>
<evidence type="ECO:0000256" key="1">
    <source>
        <dbReference type="ARBA" id="ARBA00001031"/>
    </source>
</evidence>
<evidence type="ECO:0000256" key="3">
    <source>
        <dbReference type="ARBA" id="ARBA00012916"/>
    </source>
</evidence>
<keyword evidence="8" id="KW-0677">Repeat</keyword>
<dbReference type="GO" id="GO:0006047">
    <property type="term" value="P:UDP-N-acetylglucosamine metabolic process"/>
    <property type="evidence" value="ECO:0007669"/>
    <property type="project" value="TreeGrafter"/>
</dbReference>
<comment type="subcellular location">
    <subcellularLocation>
        <location evidence="2 10">Cytoplasm</location>
    </subcellularLocation>
</comment>
<sequence length="614" mass="68692">MCGIVAYKGHKNCYPILLDGLHKLEYRGYDSAGIACLTEGGKVVITKRSGKVKQLEEGLKKSNLIKNCNGSGIAHTRWATHGKPNQLNAHPHKDQSGNIVLVHNGIIENYDPIKKFLKSKKVTFKSETDTEVLVQLIGYFFNQGKLNFEQSVRAALQRVDGAYGIVVLNKKEPDVMIAARKGSPLVLGIKDKEFFIGSDISPIIKHTQQIIYLEDAQMAIIEENDYKITSINEDVSLPKKVEKIDFKIDDYDKGKFKYFMHKEIHEQIDTIRNTLNGRTKKDSVILHGLMDYWTEIKQADKIFITACGTSWHAGLIGKNLIERFSEVPVHVEYASEFRYNKTLVDNNSVVIAISQSGETADTLAAIKKANDFGAITVGICNVPGSSVSRETNCGIFTRCGHEVGVASTKAFTAQISILYLLALKLADSNDTMSKKAIKEHLDYDEGIKKIKNILNKENEIKKIALKYKNANDFLYLGRGLNFPVALEGALKLKEISYIHAEGYPAAEMKHGPIALVDKDMPNVFIVPKDKTYEKIISNIEEIKSRKGKIIIVTDSKDKILKDLANDLIHVPKTNHYMFCVLATIVLQLFAYYIAVGKKLNVDRPRNLAKSVTVE</sequence>
<evidence type="ECO:0000256" key="8">
    <source>
        <dbReference type="ARBA" id="ARBA00022737"/>
    </source>
</evidence>
<dbReference type="NCBIfam" id="NF001484">
    <property type="entry name" value="PRK00331.1"/>
    <property type="match status" value="1"/>
</dbReference>
<dbReference type="SUPFAM" id="SSF56235">
    <property type="entry name" value="N-terminal nucleophile aminohydrolases (Ntn hydrolases)"/>
    <property type="match status" value="1"/>
</dbReference>
<dbReference type="SUPFAM" id="SSF53697">
    <property type="entry name" value="SIS domain"/>
    <property type="match status" value="1"/>
</dbReference>
<dbReference type="GO" id="GO:0005975">
    <property type="term" value="P:carbohydrate metabolic process"/>
    <property type="evidence" value="ECO:0007669"/>
    <property type="project" value="UniProtKB-UniRule"/>
</dbReference>
<evidence type="ECO:0000256" key="9">
    <source>
        <dbReference type="ARBA" id="ARBA00022962"/>
    </source>
</evidence>
<accession>E0XR87</accession>
<feature type="initiator methionine" description="Removed" evidence="10">
    <location>
        <position position="1"/>
    </location>
</feature>
<dbReference type="InterPro" id="IPR047084">
    <property type="entry name" value="GFAT_N"/>
</dbReference>
<evidence type="ECO:0000259" key="12">
    <source>
        <dbReference type="PROSITE" id="PS51278"/>
    </source>
</evidence>
<keyword evidence="11" id="KW-0812">Transmembrane</keyword>
<evidence type="ECO:0000256" key="4">
    <source>
        <dbReference type="ARBA" id="ARBA00016090"/>
    </source>
</evidence>
<dbReference type="EMBL" id="GU474850">
    <property type="protein sequence ID" value="ADI16928.1"/>
    <property type="molecule type" value="Genomic_DNA"/>
</dbReference>
<dbReference type="Gene3D" id="3.60.20.10">
    <property type="entry name" value="Glutamine Phosphoribosylpyrophosphate, subunit 1, domain 1"/>
    <property type="match status" value="1"/>
</dbReference>
<feature type="active site" description="For Fru-6P isomerization activity" evidence="10">
    <location>
        <position position="609"/>
    </location>
</feature>
<evidence type="ECO:0000256" key="7">
    <source>
        <dbReference type="ARBA" id="ARBA00022679"/>
    </source>
</evidence>
<dbReference type="InterPro" id="IPR001347">
    <property type="entry name" value="SIS_dom"/>
</dbReference>
<dbReference type="PROSITE" id="PS51464">
    <property type="entry name" value="SIS"/>
    <property type="match status" value="2"/>
</dbReference>
<proteinExistence type="inferred from homology"/>
<dbReference type="GO" id="GO:0004360">
    <property type="term" value="F:glutamine-fructose-6-phosphate transaminase (isomerizing) activity"/>
    <property type="evidence" value="ECO:0007669"/>
    <property type="project" value="UniProtKB-UniRule"/>
</dbReference>
<dbReference type="GO" id="GO:0006002">
    <property type="term" value="P:fructose 6-phosphate metabolic process"/>
    <property type="evidence" value="ECO:0007669"/>
    <property type="project" value="TreeGrafter"/>
</dbReference>
<evidence type="ECO:0000259" key="13">
    <source>
        <dbReference type="PROSITE" id="PS51464"/>
    </source>
</evidence>
<keyword evidence="9" id="KW-0315">Glutamine amidotransferase</keyword>
<dbReference type="CDD" id="cd05008">
    <property type="entry name" value="SIS_GlmS_GlmD_1"/>
    <property type="match status" value="1"/>
</dbReference>
<dbReference type="GO" id="GO:0097367">
    <property type="term" value="F:carbohydrate derivative binding"/>
    <property type="evidence" value="ECO:0007669"/>
    <property type="project" value="InterPro"/>
</dbReference>
<dbReference type="AlphaFoldDB" id="E0XR87"/>
<dbReference type="CDD" id="cd00714">
    <property type="entry name" value="GFAT"/>
    <property type="match status" value="1"/>
</dbReference>
<name>E0XR87_9BACT</name>
<keyword evidence="5 10" id="KW-0963">Cytoplasm</keyword>